<evidence type="ECO:0000313" key="1">
    <source>
        <dbReference type="EMBL" id="CAF1294148.1"/>
    </source>
</evidence>
<dbReference type="AlphaFoldDB" id="A0A815D7Y8"/>
<protein>
    <submittedName>
        <fullName evidence="1">Uncharacterized protein</fullName>
    </submittedName>
</protein>
<comment type="caution">
    <text evidence="1">The sequence shown here is derived from an EMBL/GenBank/DDBJ whole genome shotgun (WGS) entry which is preliminary data.</text>
</comment>
<keyword evidence="3" id="KW-1185">Reference proteome</keyword>
<gene>
    <name evidence="1" type="ORF">GPM918_LOCUS28190</name>
    <name evidence="2" type="ORF">SRO942_LOCUS28668</name>
</gene>
<evidence type="ECO:0000313" key="2">
    <source>
        <dbReference type="EMBL" id="CAF4105658.1"/>
    </source>
</evidence>
<reference evidence="1" key="1">
    <citation type="submission" date="2021-02" db="EMBL/GenBank/DDBJ databases">
        <authorList>
            <person name="Nowell W R."/>
        </authorList>
    </citation>
    <scope>NUCLEOTIDE SEQUENCE</scope>
</reference>
<organism evidence="1 3">
    <name type="scientific">Didymodactylos carnosus</name>
    <dbReference type="NCBI Taxonomy" id="1234261"/>
    <lineage>
        <taxon>Eukaryota</taxon>
        <taxon>Metazoa</taxon>
        <taxon>Spiralia</taxon>
        <taxon>Gnathifera</taxon>
        <taxon>Rotifera</taxon>
        <taxon>Eurotatoria</taxon>
        <taxon>Bdelloidea</taxon>
        <taxon>Philodinida</taxon>
        <taxon>Philodinidae</taxon>
        <taxon>Didymodactylos</taxon>
    </lineage>
</organism>
<accession>A0A815D7Y8</accession>
<name>A0A815D7Y8_9BILA</name>
<dbReference type="Proteomes" id="UP000663829">
    <property type="component" value="Unassembled WGS sequence"/>
</dbReference>
<dbReference type="EMBL" id="CAJOBC010034222">
    <property type="protein sequence ID" value="CAF4105658.1"/>
    <property type="molecule type" value="Genomic_DNA"/>
</dbReference>
<proteinExistence type="predicted"/>
<evidence type="ECO:0000313" key="3">
    <source>
        <dbReference type="Proteomes" id="UP000663829"/>
    </source>
</evidence>
<sequence>MCKSTIAIQKQAGIQIVQAISKGSGKTLNDRWQKKKHGYFQKCTTNAEKVLKLELPEVRSYCDTSKIIVWENNGQHALENSIFQAVTYVAKVERNIRNNLRPQDESLESLRVLLIDAMKYKTKIKEANIMNVLNGLTSVLIENYERNLSIQMVSFLKKCIYPIINTSCSVDVVIQTPCQGCGLSIQTLISHEMFVIQSENVSGTTELMEQLLFSTNLMQPCPNCTEHELARPVEFTIVICPELLFMYKYHTENKKNLSYMEFVTLEEYLDKEVLCVKYYATYRIVSDPYYLLYYFIMFLQL</sequence>
<dbReference type="EMBL" id="CAJNOQ010012189">
    <property type="protein sequence ID" value="CAF1294148.1"/>
    <property type="molecule type" value="Genomic_DNA"/>
</dbReference>
<dbReference type="Proteomes" id="UP000681722">
    <property type="component" value="Unassembled WGS sequence"/>
</dbReference>